<dbReference type="Gene3D" id="2.50.20.10">
    <property type="entry name" value="Lipoprotein localisation LolA/LolB/LppX"/>
    <property type="match status" value="1"/>
</dbReference>
<reference evidence="1 2" key="1">
    <citation type="journal article" date="2018" name="Front. Microbiol.">
        <title>Hydrolytic Capabilities as a Key to Environmental Success: Chitinolytic and Cellulolytic Acidobacteria From Acidic Sub-arctic Soils and Boreal Peatlands.</title>
        <authorList>
            <person name="Belova S.E."/>
            <person name="Ravin N.V."/>
            <person name="Pankratov T.A."/>
            <person name="Rakitin A.L."/>
            <person name="Ivanova A.A."/>
            <person name="Beletsky A.V."/>
            <person name="Mardanov A.V."/>
            <person name="Sinninghe Damste J.S."/>
            <person name="Dedysh S.N."/>
        </authorList>
    </citation>
    <scope>NUCLEOTIDE SEQUENCE [LARGE SCALE GENOMIC DNA]</scope>
    <source>
        <strain evidence="1 2">SBC82</strain>
        <plasmid evidence="2">pacpol1</plasmid>
    </source>
</reference>
<dbReference type="AlphaFoldDB" id="A0A2Z5GAE8"/>
<geneLocation type="plasmid" evidence="2">
    <name>pacpol1</name>
</geneLocation>
<gene>
    <name evidence="1" type="ORF">ACPOL_6779</name>
</gene>
<evidence type="ECO:0008006" key="3">
    <source>
        <dbReference type="Google" id="ProtNLM"/>
    </source>
</evidence>
<proteinExistence type="predicted"/>
<evidence type="ECO:0000313" key="2">
    <source>
        <dbReference type="Proteomes" id="UP000253606"/>
    </source>
</evidence>
<sequence>MVAGQTIQMIGNDEVNGSKVYHLRAKWSDGNAFDYYIDQNTFMIAKTSTQIQQAGAVQLIESYPTKYRKLNGVTLPYSLDVRVAGQSVFEMQIQQVELNPAIDAGLFNMPQPSGGK</sequence>
<organism evidence="1 2">
    <name type="scientific">Acidisarcina polymorpha</name>
    <dbReference type="NCBI Taxonomy" id="2211140"/>
    <lineage>
        <taxon>Bacteria</taxon>
        <taxon>Pseudomonadati</taxon>
        <taxon>Acidobacteriota</taxon>
        <taxon>Terriglobia</taxon>
        <taxon>Terriglobales</taxon>
        <taxon>Acidobacteriaceae</taxon>
        <taxon>Acidisarcina</taxon>
    </lineage>
</organism>
<dbReference type="KEGG" id="abas:ACPOL_6779"/>
<dbReference type="EMBL" id="CP030841">
    <property type="protein sequence ID" value="AXC15989.1"/>
    <property type="molecule type" value="Genomic_DNA"/>
</dbReference>
<name>A0A2Z5GAE8_9BACT</name>
<dbReference type="Proteomes" id="UP000253606">
    <property type="component" value="Plasmid pACPOL1"/>
</dbReference>
<evidence type="ECO:0000313" key="1">
    <source>
        <dbReference type="EMBL" id="AXC15989.1"/>
    </source>
</evidence>
<keyword evidence="2" id="KW-1185">Reference proteome</keyword>
<keyword evidence="1" id="KW-0614">Plasmid</keyword>
<protein>
    <recommendedName>
        <fullName evidence="3">Outer membrane lipoprotein-sorting protein</fullName>
    </recommendedName>
</protein>
<accession>A0A2Z5GAE8</accession>